<dbReference type="Pfam" id="PF00580">
    <property type="entry name" value="UvrD-helicase"/>
    <property type="match status" value="1"/>
</dbReference>
<evidence type="ECO:0000256" key="3">
    <source>
        <dbReference type="ARBA" id="ARBA00022741"/>
    </source>
</evidence>
<evidence type="ECO:0000256" key="15">
    <source>
        <dbReference type="ARBA" id="ARBA00048988"/>
    </source>
</evidence>
<evidence type="ECO:0000256" key="8">
    <source>
        <dbReference type="ARBA" id="ARBA00022840"/>
    </source>
</evidence>
<feature type="domain" description="UvrD-like helicase C-terminal" evidence="18">
    <location>
        <begin position="345"/>
        <end position="638"/>
    </location>
</feature>
<dbReference type="Gene3D" id="3.40.50.300">
    <property type="entry name" value="P-loop containing nucleotide triphosphate hydrolases"/>
    <property type="match status" value="2"/>
</dbReference>
<evidence type="ECO:0000256" key="9">
    <source>
        <dbReference type="ARBA" id="ARBA00023125"/>
    </source>
</evidence>
<dbReference type="Pfam" id="PF13361">
    <property type="entry name" value="UvrD_C"/>
    <property type="match status" value="1"/>
</dbReference>
<keyword evidence="7" id="KW-0269">Exonuclease</keyword>
<dbReference type="CDD" id="cd17932">
    <property type="entry name" value="DEXQc_UvrD"/>
    <property type="match status" value="1"/>
</dbReference>
<dbReference type="InterPro" id="IPR011604">
    <property type="entry name" value="PDDEXK-like_dom_sf"/>
</dbReference>
<evidence type="ECO:0000259" key="18">
    <source>
        <dbReference type="PROSITE" id="PS51217"/>
    </source>
</evidence>
<comment type="similarity">
    <text evidence="1">Belongs to the helicase family. UvrD subfamily.</text>
</comment>
<dbReference type="Proteomes" id="UP000030185">
    <property type="component" value="Unassembled WGS sequence"/>
</dbReference>
<dbReference type="GO" id="GO:0000725">
    <property type="term" value="P:recombinational repair"/>
    <property type="evidence" value="ECO:0007669"/>
    <property type="project" value="TreeGrafter"/>
</dbReference>
<dbReference type="EC" id="5.6.2.4" evidence="13"/>
<gene>
    <name evidence="19" type="ORF">MYP_1853</name>
</gene>
<evidence type="ECO:0000256" key="13">
    <source>
        <dbReference type="ARBA" id="ARBA00034808"/>
    </source>
</evidence>
<name>A0A098LCC7_9BACT</name>
<dbReference type="InterPro" id="IPR027417">
    <property type="entry name" value="P-loop_NTPase"/>
</dbReference>
<dbReference type="STRING" id="153721.MYP_1853"/>
<evidence type="ECO:0000256" key="2">
    <source>
        <dbReference type="ARBA" id="ARBA00022722"/>
    </source>
</evidence>
<dbReference type="InterPro" id="IPR014017">
    <property type="entry name" value="DNA_helicase_UvrD-like_C"/>
</dbReference>
<protein>
    <recommendedName>
        <fullName evidence="13">DNA 3'-5' helicase</fullName>
        <ecNumber evidence="13">5.6.2.4</ecNumber>
    </recommendedName>
    <alternativeName>
        <fullName evidence="14">DNA 3'-5' helicase II</fullName>
    </alternativeName>
</protein>
<dbReference type="EMBL" id="BBLT01000003">
    <property type="protein sequence ID" value="GAL84625.1"/>
    <property type="molecule type" value="Genomic_DNA"/>
</dbReference>
<dbReference type="InterPro" id="IPR000212">
    <property type="entry name" value="DNA_helicase_UvrD/REP"/>
</dbReference>
<evidence type="ECO:0000259" key="17">
    <source>
        <dbReference type="PROSITE" id="PS51198"/>
    </source>
</evidence>
<comment type="catalytic activity">
    <reaction evidence="15">
        <text>ATP + H2O = ADP + phosphate + H(+)</text>
        <dbReference type="Rhea" id="RHEA:13065"/>
        <dbReference type="ChEBI" id="CHEBI:15377"/>
        <dbReference type="ChEBI" id="CHEBI:15378"/>
        <dbReference type="ChEBI" id="CHEBI:30616"/>
        <dbReference type="ChEBI" id="CHEBI:43474"/>
        <dbReference type="ChEBI" id="CHEBI:456216"/>
        <dbReference type="EC" id="5.6.2.4"/>
    </reaction>
</comment>
<comment type="caution">
    <text evidence="19">The sequence shown here is derived from an EMBL/GenBank/DDBJ whole genome shotgun (WGS) entry which is preliminary data.</text>
</comment>
<keyword evidence="3 16" id="KW-0547">Nucleotide-binding</keyword>
<keyword evidence="8 16" id="KW-0067">ATP-binding</keyword>
<keyword evidence="5 16" id="KW-0378">Hydrolase</keyword>
<dbReference type="Gene3D" id="1.10.486.10">
    <property type="entry name" value="PCRA, domain 4"/>
    <property type="match status" value="1"/>
</dbReference>
<dbReference type="PROSITE" id="PS51217">
    <property type="entry name" value="UVRD_HELICASE_CTER"/>
    <property type="match status" value="1"/>
</dbReference>
<dbReference type="GO" id="GO:0043138">
    <property type="term" value="F:3'-5' DNA helicase activity"/>
    <property type="evidence" value="ECO:0007669"/>
    <property type="project" value="UniProtKB-EC"/>
</dbReference>
<dbReference type="Pfam" id="PF12705">
    <property type="entry name" value="PDDEXK_1"/>
    <property type="match status" value="1"/>
</dbReference>
<dbReference type="GO" id="GO:0004527">
    <property type="term" value="F:exonuclease activity"/>
    <property type="evidence" value="ECO:0007669"/>
    <property type="project" value="UniProtKB-KW"/>
</dbReference>
<dbReference type="OrthoDB" id="9810135at2"/>
<keyword evidence="6 16" id="KW-0347">Helicase</keyword>
<dbReference type="SUPFAM" id="SSF52540">
    <property type="entry name" value="P-loop containing nucleoside triphosphate hydrolases"/>
    <property type="match status" value="1"/>
</dbReference>
<dbReference type="GO" id="GO:0003677">
    <property type="term" value="F:DNA binding"/>
    <property type="evidence" value="ECO:0007669"/>
    <property type="project" value="UniProtKB-KW"/>
</dbReference>
<evidence type="ECO:0000256" key="12">
    <source>
        <dbReference type="ARBA" id="ARBA00034617"/>
    </source>
</evidence>
<dbReference type="PANTHER" id="PTHR11070:SF2">
    <property type="entry name" value="ATP-DEPENDENT DNA HELICASE SRS2"/>
    <property type="match status" value="1"/>
</dbReference>
<feature type="domain" description="UvrD-like helicase ATP-binding" evidence="17">
    <location>
        <begin position="14"/>
        <end position="344"/>
    </location>
</feature>
<dbReference type="InterPro" id="IPR014016">
    <property type="entry name" value="UvrD-like_ATP-bd"/>
</dbReference>
<evidence type="ECO:0000256" key="6">
    <source>
        <dbReference type="ARBA" id="ARBA00022806"/>
    </source>
</evidence>
<proteinExistence type="inferred from homology"/>
<evidence type="ECO:0000256" key="5">
    <source>
        <dbReference type="ARBA" id="ARBA00022801"/>
    </source>
</evidence>
<dbReference type="AlphaFoldDB" id="A0A098LCC7"/>
<evidence type="ECO:0000256" key="1">
    <source>
        <dbReference type="ARBA" id="ARBA00009922"/>
    </source>
</evidence>
<keyword evidence="2" id="KW-0540">Nuclease</keyword>
<dbReference type="InterPro" id="IPR038726">
    <property type="entry name" value="PDDEXK_AddAB-type"/>
</dbReference>
<dbReference type="PANTHER" id="PTHR11070">
    <property type="entry name" value="UVRD / RECB / PCRA DNA HELICASE FAMILY MEMBER"/>
    <property type="match status" value="1"/>
</dbReference>
<dbReference type="Gene3D" id="1.10.10.160">
    <property type="match status" value="1"/>
</dbReference>
<reference evidence="19 20" key="1">
    <citation type="submission" date="2014-09" db="EMBL/GenBank/DDBJ databases">
        <title>Sporocytophaga myxococcoides PG-01 genome sequencing.</title>
        <authorList>
            <person name="Liu L."/>
            <person name="Gao P.J."/>
            <person name="Chen G.J."/>
            <person name="Wang L.S."/>
        </authorList>
    </citation>
    <scope>NUCLEOTIDE SEQUENCE [LARGE SCALE GENOMIC DNA]</scope>
    <source>
        <strain evidence="19 20">PG-01</strain>
    </source>
</reference>
<dbReference type="eggNOG" id="COG2887">
    <property type="taxonomic scope" value="Bacteria"/>
</dbReference>
<keyword evidence="11" id="KW-0413">Isomerase</keyword>
<dbReference type="PROSITE" id="PS51198">
    <property type="entry name" value="UVRD_HELICASE_ATP_BIND"/>
    <property type="match status" value="1"/>
</dbReference>
<accession>A0A098LCC7</accession>
<evidence type="ECO:0000256" key="10">
    <source>
        <dbReference type="ARBA" id="ARBA00023204"/>
    </source>
</evidence>
<feature type="binding site" evidence="16">
    <location>
        <begin position="35"/>
        <end position="42"/>
    </location>
    <ligand>
        <name>ATP</name>
        <dbReference type="ChEBI" id="CHEBI:30616"/>
    </ligand>
</feature>
<sequence>MASQFDQSFQDELSKLNEAQKSAVEHLEGPVLVIAGPGTGKTQILSARIGYILSSADTQARPHNILCLTYTDAGTIAMRKRLLKFIGPEAYKVHIHTFHSFCNQVIQENLDYFGFRDLQPITELESILLFKELIDDLGPKNPLKRYTGDAYYEVRRLQVLFNLMKKENWTPELIEEKIKEYLDSLPFREDFIYKRANAKQGIKAGDLKKDKIREEEAKLELLRAACQEFPKFESMMRKKRRYDYNDMILWVLEAFRKNEEILRRYQEQYLYFLVDEYQDTNGAQNEILNILTGYWDKPNIFAVGDDDQSIYRFQGASVKNIIDFYDRFKEDVKTIVLTENYRSSQNILNSSAGLINFNEERLVRKINGLSKDLFAKGSFANSEVEVNILEYYNVIHEESDILNQLIKLYEEGEDLSEVAVIYRSHKIVDNLVRMLETRNIPLNVRQQTNILTLPFVESLISLLTYLSEEYAKPHSAEFLLYEIMHYNFFSINARDIARIARKCYESKESWREVISSREKLFMLNLESARHISALEENLSYWIKEIPNITLQTLFEKIIIKGGIMSYIMNSSDKIWLMQVVNTFFDFIKDETAKNPSLDLPSFLSLLKEMKENGISLTVNKVIQAEKGINFVTAHSSKGLEFRHVFLISCTSSNWEKQRAKSQTYKIPDTLTEADTEDKTEEERRLFYVAMTRAKEYLYISYAARDNAGKELEMSRFVAEVLESEVINVKHPELNEKSISDYQFSLLASERPAELSLSDIEFMKDSLKNYKMSVTHLNKFLSCPLSFYFENVLRVPSARSESMGFGNAMHSALYMLFSKMSKSGNNEFPTADEFYSFFCVGMYNHRSHFTDKEYERRLEFGKELLYDYYAKYVSQWNRIVAVEHRINNAEVSGVPITGALDKIEFDGKKVNVVDYKTGNPENGKKKLNRPSEKDPNGGDYWRQIVFYRILLDSDKSKNYEMLSGEIDFLQKDSKKEFIKEKLFVLPEDIEIVKGQIKSTYDKIMNLEFTQGCNKDECYWCNFVKHHYRTEIPDSAMDE</sequence>
<evidence type="ECO:0000256" key="11">
    <source>
        <dbReference type="ARBA" id="ARBA00023235"/>
    </source>
</evidence>
<keyword evidence="4" id="KW-0227">DNA damage</keyword>
<evidence type="ECO:0000256" key="14">
    <source>
        <dbReference type="ARBA" id="ARBA00034923"/>
    </source>
</evidence>
<keyword evidence="20" id="KW-1185">Reference proteome</keyword>
<evidence type="ECO:0000256" key="7">
    <source>
        <dbReference type="ARBA" id="ARBA00022839"/>
    </source>
</evidence>
<evidence type="ECO:0000256" key="16">
    <source>
        <dbReference type="PROSITE-ProRule" id="PRU00560"/>
    </source>
</evidence>
<dbReference type="eggNOG" id="COG0210">
    <property type="taxonomic scope" value="Bacteria"/>
</dbReference>
<keyword evidence="10" id="KW-0234">DNA repair</keyword>
<organism evidence="19 20">
    <name type="scientific">Sporocytophaga myxococcoides</name>
    <dbReference type="NCBI Taxonomy" id="153721"/>
    <lineage>
        <taxon>Bacteria</taxon>
        <taxon>Pseudomonadati</taxon>
        <taxon>Bacteroidota</taxon>
        <taxon>Cytophagia</taxon>
        <taxon>Cytophagales</taxon>
        <taxon>Cytophagaceae</taxon>
        <taxon>Sporocytophaga</taxon>
    </lineage>
</organism>
<dbReference type="GO" id="GO:0005524">
    <property type="term" value="F:ATP binding"/>
    <property type="evidence" value="ECO:0007669"/>
    <property type="project" value="UniProtKB-UniRule"/>
</dbReference>
<dbReference type="InterPro" id="IPR013986">
    <property type="entry name" value="DExx_box_DNA_helicase_dom_sf"/>
</dbReference>
<evidence type="ECO:0000313" key="19">
    <source>
        <dbReference type="EMBL" id="GAL84625.1"/>
    </source>
</evidence>
<evidence type="ECO:0000256" key="4">
    <source>
        <dbReference type="ARBA" id="ARBA00022763"/>
    </source>
</evidence>
<keyword evidence="9" id="KW-0238">DNA-binding</keyword>
<evidence type="ECO:0000313" key="20">
    <source>
        <dbReference type="Proteomes" id="UP000030185"/>
    </source>
</evidence>
<comment type="catalytic activity">
    <reaction evidence="12">
        <text>Couples ATP hydrolysis with the unwinding of duplex DNA by translocating in the 3'-5' direction.</text>
        <dbReference type="EC" id="5.6.2.4"/>
    </reaction>
</comment>
<dbReference type="Gene3D" id="3.90.320.10">
    <property type="match status" value="1"/>
</dbReference>
<dbReference type="RefSeq" id="WP_045461806.1">
    <property type="nucleotide sequence ID" value="NZ_BBLT01000003.1"/>
</dbReference>